<name>A0A2R5F4U3_9BACL</name>
<organism evidence="4 5">
    <name type="scientific">Paenibacillus agaridevorans</name>
    <dbReference type="NCBI Taxonomy" id="171404"/>
    <lineage>
        <taxon>Bacteria</taxon>
        <taxon>Bacillati</taxon>
        <taxon>Bacillota</taxon>
        <taxon>Bacilli</taxon>
        <taxon>Bacillales</taxon>
        <taxon>Paenibacillaceae</taxon>
        <taxon>Paenibacillus</taxon>
    </lineage>
</organism>
<feature type="signal peptide" evidence="3">
    <location>
        <begin position="1"/>
        <end position="25"/>
    </location>
</feature>
<dbReference type="Proteomes" id="UP000245202">
    <property type="component" value="Unassembled WGS sequence"/>
</dbReference>
<proteinExistence type="predicted"/>
<comment type="caution">
    <text evidence="4">The sequence shown here is derived from an EMBL/GenBank/DDBJ whole genome shotgun (WGS) entry which is preliminary data.</text>
</comment>
<dbReference type="PANTHER" id="PTHR43649">
    <property type="entry name" value="ARABINOSE-BINDING PROTEIN-RELATED"/>
    <property type="match status" value="1"/>
</dbReference>
<accession>A0A2R5F4U3</accession>
<evidence type="ECO:0000313" key="5">
    <source>
        <dbReference type="Proteomes" id="UP000245202"/>
    </source>
</evidence>
<evidence type="ECO:0000256" key="3">
    <source>
        <dbReference type="SAM" id="SignalP"/>
    </source>
</evidence>
<reference evidence="4 5" key="1">
    <citation type="submission" date="2017-08" db="EMBL/GenBank/DDBJ databases">
        <title>Substantial Increase in Enzyme Production by Combined Drug-Resistance Mutations in Paenibacillus agaridevorans.</title>
        <authorList>
            <person name="Tanaka Y."/>
            <person name="Funane K."/>
            <person name="Hosaka T."/>
            <person name="Shiwa Y."/>
            <person name="Fujita N."/>
            <person name="Miyazaki T."/>
            <person name="Yoshikawa H."/>
            <person name="Murakami K."/>
            <person name="Kasahara K."/>
            <person name="Inaoka T."/>
            <person name="Hiraga Y."/>
            <person name="Ochi K."/>
        </authorList>
    </citation>
    <scope>NUCLEOTIDE SEQUENCE [LARGE SCALE GENOMIC DNA]</scope>
    <source>
        <strain evidence="4 5">T-3040</strain>
    </source>
</reference>
<dbReference type="SUPFAM" id="SSF53850">
    <property type="entry name" value="Periplasmic binding protein-like II"/>
    <property type="match status" value="1"/>
</dbReference>
<evidence type="ECO:0000313" key="4">
    <source>
        <dbReference type="EMBL" id="GBG11713.1"/>
    </source>
</evidence>
<feature type="region of interest" description="Disordered" evidence="2">
    <location>
        <begin position="28"/>
        <end position="67"/>
    </location>
</feature>
<dbReference type="CDD" id="cd13580">
    <property type="entry name" value="PBP2_AlgQ_like_1"/>
    <property type="match status" value="1"/>
</dbReference>
<dbReference type="AlphaFoldDB" id="A0A2R5F4U3"/>
<dbReference type="RefSeq" id="WP_108995951.1">
    <property type="nucleotide sequence ID" value="NZ_BDQX01000430.1"/>
</dbReference>
<evidence type="ECO:0000256" key="2">
    <source>
        <dbReference type="SAM" id="MobiDB-lite"/>
    </source>
</evidence>
<evidence type="ECO:0000256" key="1">
    <source>
        <dbReference type="ARBA" id="ARBA00022729"/>
    </source>
</evidence>
<feature type="compositionally biased region" description="Low complexity" evidence="2">
    <location>
        <begin position="28"/>
        <end position="52"/>
    </location>
</feature>
<dbReference type="PANTHER" id="PTHR43649:SF33">
    <property type="entry name" value="POLYGALACTURONAN_RHAMNOGALACTURONAN-BINDING PROTEIN YTCQ"/>
    <property type="match status" value="1"/>
</dbReference>
<keyword evidence="5" id="KW-1185">Reference proteome</keyword>
<keyword evidence="1 3" id="KW-0732">Signal</keyword>
<protein>
    <submittedName>
        <fullName evidence="4">ABC transporter substrate-binding protein</fullName>
    </submittedName>
</protein>
<sequence length="566" mass="62754">MKAKKAKLVAICVLSLLLVIVSACSNSGSPSNGSPNNGNSGAVNNGDTGTDTGNKDDGEVIDPMGKIDPPVEITAIRPLDSTTKFAEGESIENNAWNRLYEQEFGIKLKYLWVADTSQYDQKFNVAMVSGKLADIMPVNAIQFQQLVDADQLEDLSEALEKYGTEKSKLLLEKDGGVGLDSATFGGKLLGLPLASSYTDNAPLLWVRTDWLEKLGLPEPKTMDDVLAIADAFVNQDPDNNGQKDTYGLGVEKLFYGAVPGLQGFFNSYHAYPEIWVKDDEGKLVYGSIQPEMKEALAKLQQMYKDGLIDREFGVKDAEKIFQAVNSGKLGMFYGLMYAPLLFQDGKTNDPNMDWKAFPLPSIDGEVAKPQTPFTVGRYYVVRKGVKNPEAAVKMLNAFHHGWEDKYPPTEITQDGDIEKWHYALVTGSNPTQNLDMYVKVTEGLEKNDTSGFDAPGQNVFYDSIVKFREGDMSGWGYTRVYDAQKLLYEYNQNNGYQMTEYIAGPTPTMVEKDSTLKKMELEMFTKIVMGEASIDEFDDFVSDWKKLGGDVITEEVAAWHKSKNGN</sequence>
<dbReference type="EMBL" id="BDQX01000430">
    <property type="protein sequence ID" value="GBG11713.1"/>
    <property type="molecule type" value="Genomic_DNA"/>
</dbReference>
<dbReference type="Gene3D" id="3.40.190.10">
    <property type="entry name" value="Periplasmic binding protein-like II"/>
    <property type="match status" value="3"/>
</dbReference>
<dbReference type="InterPro" id="IPR050490">
    <property type="entry name" value="Bact_solute-bd_prot1"/>
</dbReference>
<gene>
    <name evidence="4" type="ORF">PAT3040_06557</name>
</gene>
<feature type="chain" id="PRO_5038698729" evidence="3">
    <location>
        <begin position="26"/>
        <end position="566"/>
    </location>
</feature>
<dbReference type="PROSITE" id="PS51257">
    <property type="entry name" value="PROKAR_LIPOPROTEIN"/>
    <property type="match status" value="1"/>
</dbReference>